<proteinExistence type="predicted"/>
<feature type="non-terminal residue" evidence="1">
    <location>
        <position position="1"/>
    </location>
</feature>
<sequence>LLLEISVDISFDKKLLKQIVVDDKQLFARQLQHLHNQVIGCNLKTNNMIEELLHPENSQSLLVNMQETLMISNQHLWLLSGNVCLLFNCGKFMNSHWLLGGGVMLRCLRGERLRLRAIDLSEFTSKLHVLNFFFLDALIPFSLFKLVNLFLIEADKLFDDTTLKPIFGRFNKMLENWLGTLIRGINVDLCGM</sequence>
<evidence type="ECO:0000313" key="1">
    <source>
        <dbReference type="EMBL" id="KAE9521619.1"/>
    </source>
</evidence>
<keyword evidence="2" id="KW-1185">Reference proteome</keyword>
<evidence type="ECO:0000313" key="2">
    <source>
        <dbReference type="Proteomes" id="UP000475862"/>
    </source>
</evidence>
<accession>A0A6G0STI4</accession>
<comment type="caution">
    <text evidence="1">The sequence shown here is derived from an EMBL/GenBank/DDBJ whole genome shotgun (WGS) entry which is preliminary data.</text>
</comment>
<organism evidence="1 2">
    <name type="scientific">Aphis glycines</name>
    <name type="common">Soybean aphid</name>
    <dbReference type="NCBI Taxonomy" id="307491"/>
    <lineage>
        <taxon>Eukaryota</taxon>
        <taxon>Metazoa</taxon>
        <taxon>Ecdysozoa</taxon>
        <taxon>Arthropoda</taxon>
        <taxon>Hexapoda</taxon>
        <taxon>Insecta</taxon>
        <taxon>Pterygota</taxon>
        <taxon>Neoptera</taxon>
        <taxon>Paraneoptera</taxon>
        <taxon>Hemiptera</taxon>
        <taxon>Sternorrhyncha</taxon>
        <taxon>Aphidomorpha</taxon>
        <taxon>Aphidoidea</taxon>
        <taxon>Aphididae</taxon>
        <taxon>Aphidini</taxon>
        <taxon>Aphis</taxon>
        <taxon>Aphis</taxon>
    </lineage>
</organism>
<feature type="non-terminal residue" evidence="1">
    <location>
        <position position="192"/>
    </location>
</feature>
<dbReference type="Proteomes" id="UP000475862">
    <property type="component" value="Unassembled WGS sequence"/>
</dbReference>
<gene>
    <name evidence="1" type="ORF">AGLY_017987</name>
</gene>
<dbReference type="AlphaFoldDB" id="A0A6G0STI4"/>
<reference evidence="1 2" key="1">
    <citation type="submission" date="2019-08" db="EMBL/GenBank/DDBJ databases">
        <title>The genome of the soybean aphid Biotype 1, its phylome, world population structure and adaptation to the North American continent.</title>
        <authorList>
            <person name="Giordano R."/>
            <person name="Donthu R.K."/>
            <person name="Hernandez A.G."/>
            <person name="Wright C.L."/>
            <person name="Zimin A.V."/>
        </authorList>
    </citation>
    <scope>NUCLEOTIDE SEQUENCE [LARGE SCALE GENOMIC DNA]</scope>
    <source>
        <tissue evidence="1">Whole aphids</tissue>
    </source>
</reference>
<name>A0A6G0STI4_APHGL</name>
<dbReference type="EMBL" id="VYZN01002552">
    <property type="protein sequence ID" value="KAE9521619.1"/>
    <property type="molecule type" value="Genomic_DNA"/>
</dbReference>
<protein>
    <submittedName>
        <fullName evidence="1">Uncharacterized protein</fullName>
    </submittedName>
</protein>